<evidence type="ECO:0000313" key="1">
    <source>
        <dbReference type="EMBL" id="KAG9221463.1"/>
    </source>
</evidence>
<gene>
    <name evidence="1" type="ORF">CCMSSC00406_0010154</name>
</gene>
<comment type="caution">
    <text evidence="1">The sequence shown here is derived from an EMBL/GenBank/DDBJ whole genome shotgun (WGS) entry which is preliminary data.</text>
</comment>
<proteinExistence type="predicted"/>
<dbReference type="EMBL" id="WQMT02000007">
    <property type="protein sequence ID" value="KAG9221463.1"/>
    <property type="molecule type" value="Genomic_DNA"/>
</dbReference>
<keyword evidence="2" id="KW-1185">Reference proteome</keyword>
<reference evidence="1 2" key="1">
    <citation type="journal article" date="2021" name="Appl. Environ. Microbiol.">
        <title>Genetic linkage and physical mapping for an oyster mushroom Pleurotus cornucopiae and QTL analysis for the trait cap color.</title>
        <authorList>
            <person name="Zhang Y."/>
            <person name="Gao W."/>
            <person name="Sonnenberg A."/>
            <person name="Chen Q."/>
            <person name="Zhang J."/>
            <person name="Huang C."/>
        </authorList>
    </citation>
    <scope>NUCLEOTIDE SEQUENCE [LARGE SCALE GENOMIC DNA]</scope>
    <source>
        <strain evidence="1">CCMSSC00406</strain>
    </source>
</reference>
<sequence>MESSSIRTRRLKVRASRLSGRGIPDVDPPNRKRGRQSGDQKPATPSTLCRLPPELLTMICKLTPNNRDDGYVLSSLSQTCRSLHAIAEPVLFRSTSLHLDPDERLCSRFVGLAASPRIASMTIFGVSLYSRPELETILKQTVNLKALTLEEPHGMITLPDVLCDGNPAFSLDRFMGEPPADDNPANSRFITEFLPAQREMRHLSLTWAGDAPSLPPASFPGLRILEMAPSSLAVSIAQGNDIQYFRQAPGGTPETIAALYAVLPSLRVLCISGTWDRCIIPYITHVECLELRNVSGSDLLLSVSLLNVLYGPPCLRRVAQSLRPRDPQSG</sequence>
<protein>
    <submittedName>
        <fullName evidence="1">Uncharacterized protein</fullName>
    </submittedName>
</protein>
<accession>A0ACB7IV01</accession>
<name>A0ACB7IV01_PLECO</name>
<evidence type="ECO:0000313" key="2">
    <source>
        <dbReference type="Proteomes" id="UP000824881"/>
    </source>
</evidence>
<dbReference type="Proteomes" id="UP000824881">
    <property type="component" value="Unassembled WGS sequence"/>
</dbReference>
<organism evidence="1 2">
    <name type="scientific">Pleurotus cornucopiae</name>
    <name type="common">Cornucopia mushroom</name>
    <dbReference type="NCBI Taxonomy" id="5321"/>
    <lineage>
        <taxon>Eukaryota</taxon>
        <taxon>Fungi</taxon>
        <taxon>Dikarya</taxon>
        <taxon>Basidiomycota</taxon>
        <taxon>Agaricomycotina</taxon>
        <taxon>Agaricomycetes</taxon>
        <taxon>Agaricomycetidae</taxon>
        <taxon>Agaricales</taxon>
        <taxon>Pleurotineae</taxon>
        <taxon>Pleurotaceae</taxon>
        <taxon>Pleurotus</taxon>
    </lineage>
</organism>